<dbReference type="OrthoDB" id="5871891at2759"/>
<dbReference type="EMBL" id="UYRX01000048">
    <property type="protein sequence ID" value="VDK71329.1"/>
    <property type="molecule type" value="Genomic_DNA"/>
</dbReference>
<feature type="region of interest" description="Disordered" evidence="1">
    <location>
        <begin position="259"/>
        <end position="279"/>
    </location>
</feature>
<evidence type="ECO:0000256" key="1">
    <source>
        <dbReference type="SAM" id="MobiDB-lite"/>
    </source>
</evidence>
<name>A0A3P6SII1_LITSI</name>
<reference evidence="2 3" key="1">
    <citation type="submission" date="2018-08" db="EMBL/GenBank/DDBJ databases">
        <authorList>
            <person name="Laetsch R D."/>
            <person name="Stevens L."/>
            <person name="Kumar S."/>
            <person name="Blaxter L. M."/>
        </authorList>
    </citation>
    <scope>NUCLEOTIDE SEQUENCE [LARGE SCALE GENOMIC DNA]</scope>
</reference>
<keyword evidence="3" id="KW-1185">Reference proteome</keyword>
<gene>
    <name evidence="2" type="ORF">NLS_LOCUS1403</name>
</gene>
<dbReference type="OMA" id="HTQSANK"/>
<protein>
    <submittedName>
        <fullName evidence="2">Uncharacterized protein</fullName>
    </submittedName>
</protein>
<sequence>MWLKKLPAYSNSNTLKPLEKSLSNFNPEMDDSKEYLSIKYKIRLKKTSSLSPFSVRSSQLSERQRSFQTKTAQHDPDKSDETANTQQYLYSKYKMVPTSQQPNPVLIRTSSIGTQVGLTESFSKSSEMDYFRDIDPCSNCSSLLLWAAEFLTKIELNCGQPTTSLTNLSSSDRYTPLTERPLKNKRRVARRSMRKEDNIVINTPIPAFNNKDVLMRPPRRATANDSTDVFQHLLLHRHQRYLTQNDKSNRNLINKQRKTAKDLEGQNAAQLEEDSTPLEWILSSKQENEKRKSAMKQIEMGKSEEKKKAENDNNILKKEMNIKLGSTENRENGQVRRNAVAENSSMTSYTEGVMRPEKNIEAVAAATLKLKDVPTSGERTTGYKEKVTVVKSRQEGDKSYVR</sequence>
<evidence type="ECO:0000313" key="3">
    <source>
        <dbReference type="Proteomes" id="UP000277928"/>
    </source>
</evidence>
<feature type="region of interest" description="Disordered" evidence="1">
    <location>
        <begin position="55"/>
        <end position="82"/>
    </location>
</feature>
<feature type="compositionally biased region" description="Polar residues" evidence="1">
    <location>
        <begin position="55"/>
        <end position="71"/>
    </location>
</feature>
<accession>A0A3P6SII1</accession>
<dbReference type="AlphaFoldDB" id="A0A3P6SII1"/>
<proteinExistence type="predicted"/>
<organism evidence="2 3">
    <name type="scientific">Litomosoides sigmodontis</name>
    <name type="common">Filarial nematode worm</name>
    <dbReference type="NCBI Taxonomy" id="42156"/>
    <lineage>
        <taxon>Eukaryota</taxon>
        <taxon>Metazoa</taxon>
        <taxon>Ecdysozoa</taxon>
        <taxon>Nematoda</taxon>
        <taxon>Chromadorea</taxon>
        <taxon>Rhabditida</taxon>
        <taxon>Spirurina</taxon>
        <taxon>Spiruromorpha</taxon>
        <taxon>Filarioidea</taxon>
        <taxon>Onchocercidae</taxon>
        <taxon>Litomosoides</taxon>
    </lineage>
</organism>
<evidence type="ECO:0000313" key="2">
    <source>
        <dbReference type="EMBL" id="VDK71329.1"/>
    </source>
</evidence>
<dbReference type="Proteomes" id="UP000277928">
    <property type="component" value="Unassembled WGS sequence"/>
</dbReference>
<feature type="compositionally biased region" description="Basic and acidic residues" evidence="1">
    <location>
        <begin position="72"/>
        <end position="81"/>
    </location>
</feature>